<evidence type="ECO:0000313" key="5">
    <source>
        <dbReference type="Proteomes" id="UP000499080"/>
    </source>
</evidence>
<proteinExistence type="predicted"/>
<reference evidence="2 5" key="1">
    <citation type="journal article" date="2019" name="Sci. Rep.">
        <title>Orb-weaving spider Araneus ventricosus genome elucidates the spidroin gene catalogue.</title>
        <authorList>
            <person name="Kono N."/>
            <person name="Nakamura H."/>
            <person name="Ohtoshi R."/>
            <person name="Moran D.A.P."/>
            <person name="Shinohara A."/>
            <person name="Yoshida Y."/>
            <person name="Fujiwara M."/>
            <person name="Mori M."/>
            <person name="Tomita M."/>
            <person name="Arakawa K."/>
        </authorList>
    </citation>
    <scope>NUCLEOTIDE SEQUENCE [LARGE SCALE GENOMIC DNA]</scope>
</reference>
<dbReference type="AlphaFoldDB" id="A0A4Y2X9H2"/>
<dbReference type="EMBL" id="BGPR01073174">
    <property type="protein sequence ID" value="GBO45858.1"/>
    <property type="molecule type" value="Genomic_DNA"/>
</dbReference>
<organism evidence="2 5">
    <name type="scientific">Araneus ventricosus</name>
    <name type="common">Orbweaver spider</name>
    <name type="synonym">Epeira ventricosa</name>
    <dbReference type="NCBI Taxonomy" id="182803"/>
    <lineage>
        <taxon>Eukaryota</taxon>
        <taxon>Metazoa</taxon>
        <taxon>Ecdysozoa</taxon>
        <taxon>Arthropoda</taxon>
        <taxon>Chelicerata</taxon>
        <taxon>Arachnida</taxon>
        <taxon>Araneae</taxon>
        <taxon>Araneomorphae</taxon>
        <taxon>Entelegynae</taxon>
        <taxon>Araneoidea</taxon>
        <taxon>Araneidae</taxon>
        <taxon>Araneus</taxon>
    </lineage>
</organism>
<dbReference type="EMBL" id="BGPR01073177">
    <property type="protein sequence ID" value="GBO45859.1"/>
    <property type="molecule type" value="Genomic_DNA"/>
</dbReference>
<keyword evidence="5" id="KW-1185">Reference proteome</keyword>
<evidence type="ECO:0000313" key="2">
    <source>
        <dbReference type="EMBL" id="GBO45858.1"/>
    </source>
</evidence>
<sequence>MLAQTTSDHGSYLLGISQNSPQNETAYDAVKCSEITDSQSPFVVDIQGLSITVLDRNLKRLRIKLRSLLKE</sequence>
<feature type="region of interest" description="Disordered" evidence="1">
    <location>
        <begin position="1"/>
        <end position="21"/>
    </location>
</feature>
<protein>
    <submittedName>
        <fullName evidence="2">Uncharacterized protein</fullName>
    </submittedName>
</protein>
<dbReference type="EMBL" id="BGPR01073183">
    <property type="protein sequence ID" value="GBO45865.1"/>
    <property type="molecule type" value="Genomic_DNA"/>
</dbReference>
<evidence type="ECO:0000313" key="4">
    <source>
        <dbReference type="EMBL" id="GBO45865.1"/>
    </source>
</evidence>
<evidence type="ECO:0000313" key="3">
    <source>
        <dbReference type="EMBL" id="GBO45859.1"/>
    </source>
</evidence>
<dbReference type="Proteomes" id="UP000499080">
    <property type="component" value="Unassembled WGS sequence"/>
</dbReference>
<gene>
    <name evidence="4" type="ORF">AVEN_176862_1</name>
    <name evidence="2" type="ORF">AVEN_246530_1</name>
    <name evidence="3" type="ORF">AVEN_39554_1</name>
</gene>
<name>A0A4Y2X9H2_ARAVE</name>
<accession>A0A4Y2X9H2</accession>
<comment type="caution">
    <text evidence="2">The sequence shown here is derived from an EMBL/GenBank/DDBJ whole genome shotgun (WGS) entry which is preliminary data.</text>
</comment>
<evidence type="ECO:0000256" key="1">
    <source>
        <dbReference type="SAM" id="MobiDB-lite"/>
    </source>
</evidence>